<sequence>MPSRSRLTLASFEIFAKRKFSKAFAKFEQMDEFTFERKRVTEGYPSGQVEMILVGRYHTQNAALPNVWAHNTEFGINYYVGLPGTLLVKLTPDPARIYFSDPPFSLMIGGKNDEVLYTAYDARRGSIPSITKWRDVVESVIIYAFLKTGRLESAYATDVRAVLDNFKTACDYFAKSTWSLRDDHHVKGKCFDTGYSSIGSMSGISYGIAKNKMSQHSTKVKVEQNDSEDDYDYEQDLDPHRTQSRHAFQGRAPTSKNTSRANQKPRSTLKSKVTTRSEYERDLATDSNNKEQELQILREGLKQEKCKVRKLKTDLMREKRKQRAVNRASLKTSQGLIGSRMQNFKTMKREEIEDEWPENRQDDSMDSDYVDSA</sequence>
<evidence type="ECO:0000256" key="1">
    <source>
        <dbReference type="SAM" id="MobiDB-lite"/>
    </source>
</evidence>
<evidence type="ECO:0000313" key="3">
    <source>
        <dbReference type="Proteomes" id="UP000799423"/>
    </source>
</evidence>
<keyword evidence="3" id="KW-1185">Reference proteome</keyword>
<feature type="compositionally biased region" description="Acidic residues" evidence="1">
    <location>
        <begin position="364"/>
        <end position="373"/>
    </location>
</feature>
<accession>A0A6A7BJV7</accession>
<gene>
    <name evidence="2" type="ORF">T440DRAFT_535980</name>
</gene>
<feature type="compositionally biased region" description="Basic and acidic residues" evidence="1">
    <location>
        <begin position="347"/>
        <end position="363"/>
    </location>
</feature>
<feature type="compositionally biased region" description="Polar residues" evidence="1">
    <location>
        <begin position="252"/>
        <end position="274"/>
    </location>
</feature>
<feature type="region of interest" description="Disordered" evidence="1">
    <location>
        <begin position="217"/>
        <end position="236"/>
    </location>
</feature>
<feature type="region of interest" description="Disordered" evidence="1">
    <location>
        <begin position="346"/>
        <end position="373"/>
    </location>
</feature>
<dbReference type="Proteomes" id="UP000799423">
    <property type="component" value="Unassembled WGS sequence"/>
</dbReference>
<feature type="region of interest" description="Disordered" evidence="1">
    <location>
        <begin position="245"/>
        <end position="291"/>
    </location>
</feature>
<dbReference type="EMBL" id="MU006290">
    <property type="protein sequence ID" value="KAF2855781.1"/>
    <property type="molecule type" value="Genomic_DNA"/>
</dbReference>
<dbReference type="AlphaFoldDB" id="A0A6A7BJV7"/>
<name>A0A6A7BJV7_9PLEO</name>
<protein>
    <submittedName>
        <fullName evidence="2">Uncharacterized protein</fullName>
    </submittedName>
</protein>
<feature type="compositionally biased region" description="Acidic residues" evidence="1">
    <location>
        <begin position="225"/>
        <end position="236"/>
    </location>
</feature>
<evidence type="ECO:0000313" key="2">
    <source>
        <dbReference type="EMBL" id="KAF2855781.1"/>
    </source>
</evidence>
<reference evidence="2" key="1">
    <citation type="submission" date="2020-01" db="EMBL/GenBank/DDBJ databases">
        <authorList>
            <consortium name="DOE Joint Genome Institute"/>
            <person name="Haridas S."/>
            <person name="Albert R."/>
            <person name="Binder M."/>
            <person name="Bloem J."/>
            <person name="Labutti K."/>
            <person name="Salamov A."/>
            <person name="Andreopoulos B."/>
            <person name="Baker S.E."/>
            <person name="Barry K."/>
            <person name="Bills G."/>
            <person name="Bluhm B.H."/>
            <person name="Cannon C."/>
            <person name="Castanera R."/>
            <person name="Culley D.E."/>
            <person name="Daum C."/>
            <person name="Ezra D."/>
            <person name="Gonzalez J.B."/>
            <person name="Henrissat B."/>
            <person name="Kuo A."/>
            <person name="Liang C."/>
            <person name="Lipzen A."/>
            <person name="Lutzoni F."/>
            <person name="Magnuson J."/>
            <person name="Mondo S."/>
            <person name="Nolan M."/>
            <person name="Ohm R."/>
            <person name="Pangilinan J."/>
            <person name="Park H.-J."/>
            <person name="Ramirez L."/>
            <person name="Alfaro M."/>
            <person name="Sun H."/>
            <person name="Tritt A."/>
            <person name="Yoshinaga Y."/>
            <person name="Zwiers L.-H."/>
            <person name="Turgeon B.G."/>
            <person name="Goodwin S.B."/>
            <person name="Spatafora J.W."/>
            <person name="Crous P.W."/>
            <person name="Grigoriev I.V."/>
        </authorList>
    </citation>
    <scope>NUCLEOTIDE SEQUENCE</scope>
    <source>
        <strain evidence="2">IPT5</strain>
    </source>
</reference>
<proteinExistence type="predicted"/>
<feature type="compositionally biased region" description="Basic and acidic residues" evidence="1">
    <location>
        <begin position="275"/>
        <end position="291"/>
    </location>
</feature>
<dbReference type="OrthoDB" id="3695169at2759"/>
<organism evidence="2 3">
    <name type="scientific">Plenodomus tracheiphilus IPT5</name>
    <dbReference type="NCBI Taxonomy" id="1408161"/>
    <lineage>
        <taxon>Eukaryota</taxon>
        <taxon>Fungi</taxon>
        <taxon>Dikarya</taxon>
        <taxon>Ascomycota</taxon>
        <taxon>Pezizomycotina</taxon>
        <taxon>Dothideomycetes</taxon>
        <taxon>Pleosporomycetidae</taxon>
        <taxon>Pleosporales</taxon>
        <taxon>Pleosporineae</taxon>
        <taxon>Leptosphaeriaceae</taxon>
        <taxon>Plenodomus</taxon>
    </lineage>
</organism>